<keyword evidence="2" id="KW-1185">Reference proteome</keyword>
<gene>
    <name evidence="1" type="ORF">CmNV_053</name>
</gene>
<name>A0AAE8Y2C3_9VIRU</name>
<dbReference type="Proteomes" id="UP000830962">
    <property type="component" value="Segment"/>
</dbReference>
<evidence type="ECO:0000313" key="1">
    <source>
        <dbReference type="EMBL" id="UBZ25644.1"/>
    </source>
</evidence>
<protein>
    <submittedName>
        <fullName evidence="1">TK1</fullName>
    </submittedName>
</protein>
<organism evidence="1 2">
    <name type="scientific">Carcinus maenas nudivirus</name>
    <dbReference type="NCBI Taxonomy" id="2880837"/>
    <lineage>
        <taxon>Viruses</taxon>
        <taxon>Viruses incertae sedis</taxon>
        <taxon>Naldaviricetes</taxon>
        <taxon>Lefavirales</taxon>
        <taxon>Nudiviridae</taxon>
        <taxon>Gammanudivirus</taxon>
        <taxon>Gammanudivirus cameanadis</taxon>
    </lineage>
</organism>
<dbReference type="EMBL" id="MZ311578">
    <property type="protein sequence ID" value="UBZ25644.1"/>
    <property type="molecule type" value="Genomic_DNA"/>
</dbReference>
<evidence type="ECO:0000313" key="2">
    <source>
        <dbReference type="Proteomes" id="UP000830962"/>
    </source>
</evidence>
<reference evidence="1" key="1">
    <citation type="journal article" date="2021" name="Viruses">
        <title>Identification and Full Characterisation of Two Novel Crustacean Infecting Members of the Family Nudiviridae Provides Support for Two Subfamilies.</title>
        <authorList>
            <person name="Bateman K.S."/>
            <person name="Kerr R."/>
            <person name="Stentiford G.D."/>
            <person name="Bean T.P."/>
            <person name="Hooper C."/>
            <person name="Van Eynde B."/>
            <person name="Delbare D."/>
            <person name="Bojko J."/>
            <person name="Christiaens O."/>
            <person name="Taning C.N.T."/>
            <person name="Smagghe G."/>
            <person name="van Oers M.M."/>
            <person name="van Aerle R."/>
        </authorList>
    </citation>
    <scope>NUCLEOTIDE SEQUENCE</scope>
    <source>
        <strain evidence="1">AN2</strain>
    </source>
</reference>
<accession>A0AAE8Y2C3</accession>
<sequence length="443" mass="52039">MINNILSKLDTHKYERCNDRMPNFVLKSKDLIWVDLDSKPIREFLAEEKPMLKFNLEDYMNALPKKYLIAYLLAVVFNVFENTWNCAYLYDDRTKLDSECIFVINEISKLLNANKKDNYYIAIKLDHIKQQQPCYIYLPWNDYIMTNLAAVLYDDEMQFANNKIPDYFERDEIKDIVTKLVKKDRQFITSLKAPEICEHFLNNTDDIAVSINGTACVGKTKLLQEIQHEVIKRYDPSCQILKIGKYGGFKGKDSNQILSLTYQGIALNLVNRQPTSIMDRDPFNNLIWRCILQCMKTFDRDEDLIDLFVEIFVTSVSRNLVKTMQQYPVVVLVDFDEIQNRMRMFNRATGGDRKRCFITNYVKIQNIVYCTFAHLANWPVFETAFNSIENPENRFTIKNLILTKISQNTKNNKRSMPELESNSSFKSDFCECFNTAKKLKIMK</sequence>
<proteinExistence type="predicted"/>